<evidence type="ECO:0000313" key="2">
    <source>
        <dbReference type="Proteomes" id="UP000269143"/>
    </source>
</evidence>
<evidence type="ECO:0000313" key="1">
    <source>
        <dbReference type="EMBL" id="AYJ73145.1"/>
    </source>
</evidence>
<dbReference type="Proteomes" id="UP000269143">
    <property type="component" value="Segment"/>
</dbReference>
<protein>
    <submittedName>
        <fullName evidence="1">Uncharacterized protein</fullName>
    </submittedName>
</protein>
<organism evidence="1 2">
    <name type="scientific">Proteus phage Stubb</name>
    <dbReference type="NCBI Taxonomy" id="2315597"/>
    <lineage>
        <taxon>Viruses</taxon>
        <taxon>Duplodnaviria</taxon>
        <taxon>Heunggongvirae</taxon>
        <taxon>Uroviricota</taxon>
        <taxon>Caudoviricetes</taxon>
        <taxon>Demerecviridae</taxon>
        <taxon>Novosibvirus</taxon>
        <taxon>Novosibvirus stubb</taxon>
    </lineage>
</organism>
<accession>A0A3B8E4R4</accession>
<keyword evidence="2" id="KW-1185">Reference proteome</keyword>
<dbReference type="EMBL" id="MH830339">
    <property type="protein sequence ID" value="AYJ73145.1"/>
    <property type="molecule type" value="Genomic_DNA"/>
</dbReference>
<gene>
    <name evidence="1" type="ORF">CPT_Stubb_005</name>
</gene>
<name>A0A3B8E4R4_9CAUD</name>
<reference evidence="2" key="1">
    <citation type="submission" date="2018-09" db="EMBL/GenBank/DDBJ databases">
        <title>Complete genome of Proteus mirabilis phage Stubb.</title>
        <authorList>
            <person name="Bourgeois T.A."/>
            <person name="Lessor L."/>
            <person name="O'Leary C.J."/>
            <person name="Liu M."/>
        </authorList>
    </citation>
    <scope>NUCLEOTIDE SEQUENCE [LARGE SCALE GENOMIC DNA]</scope>
</reference>
<proteinExistence type="predicted"/>
<sequence>MSLKLDLIDVIDSNDAIKHLYPTATRKEILDIDYANTHAETLSLAFAFFIENGQDAQTGLECTRSDILDHYKANYLLLDDYQVNRALAVLAGITKVCDITTNIK</sequence>